<accession>A0A086A6W8</accession>
<organism evidence="1 2">
    <name type="scientific">Chryseobacterium soli</name>
    <dbReference type="NCBI Taxonomy" id="445961"/>
    <lineage>
        <taxon>Bacteria</taxon>
        <taxon>Pseudomonadati</taxon>
        <taxon>Bacteroidota</taxon>
        <taxon>Flavobacteriia</taxon>
        <taxon>Flavobacteriales</taxon>
        <taxon>Weeksellaceae</taxon>
        <taxon>Chryseobacterium group</taxon>
        <taxon>Chryseobacterium</taxon>
    </lineage>
</organism>
<name>A0A086A6W8_9FLAO</name>
<evidence type="ECO:0000313" key="2">
    <source>
        <dbReference type="Proteomes" id="UP000028705"/>
    </source>
</evidence>
<reference evidence="1 2" key="1">
    <citation type="submission" date="2014-07" db="EMBL/GenBank/DDBJ databases">
        <title>Genome of Chryseobacterium soli DSM 19298.</title>
        <authorList>
            <person name="Stropko S.J."/>
            <person name="Pipes S.E."/>
            <person name="Newman J."/>
        </authorList>
    </citation>
    <scope>NUCLEOTIDE SEQUENCE [LARGE SCALE GENOMIC DNA]</scope>
    <source>
        <strain evidence="1 2">DSM 19298</strain>
    </source>
</reference>
<gene>
    <name evidence="1" type="ORF">IW15_12850</name>
</gene>
<sequence>MDSISMYCKDHFLIIENSFMLEKIDIKSFDDIIISHEFPTRKYKFYLFFTQPVQYEPSKGWINRIICSIFSHNNNPYEIKRAYYD</sequence>
<protein>
    <submittedName>
        <fullName evidence="1">Uncharacterized protein</fullName>
    </submittedName>
</protein>
<keyword evidence="2" id="KW-1185">Reference proteome</keyword>
<dbReference type="Proteomes" id="UP000028705">
    <property type="component" value="Unassembled WGS sequence"/>
</dbReference>
<dbReference type="AlphaFoldDB" id="A0A086A6W8"/>
<comment type="caution">
    <text evidence="1">The sequence shown here is derived from an EMBL/GenBank/DDBJ whole genome shotgun (WGS) entry which is preliminary data.</text>
</comment>
<evidence type="ECO:0000313" key="1">
    <source>
        <dbReference type="EMBL" id="KFF12432.1"/>
    </source>
</evidence>
<dbReference type="EMBL" id="JPRH01000004">
    <property type="protein sequence ID" value="KFF12432.1"/>
    <property type="molecule type" value="Genomic_DNA"/>
</dbReference>
<proteinExistence type="predicted"/>